<dbReference type="GO" id="GO:0009117">
    <property type="term" value="P:nucleotide metabolic process"/>
    <property type="evidence" value="ECO:0007669"/>
    <property type="project" value="TreeGrafter"/>
</dbReference>
<sequence>MSTIFSKIVAGEIPAYKVAESNDFLAFLDISPLAKGHVLVIPKKETDYIFDIEDDEYMALWVFAKIVAQGIKKVIPCVKVGVAVVGLEVAHAHIHLVPINKISDLNFAGPKLSLGEDELHQIAETIRESIISITAQNQ</sequence>
<dbReference type="GO" id="GO:0003824">
    <property type="term" value="F:catalytic activity"/>
    <property type="evidence" value="ECO:0007669"/>
    <property type="project" value="InterPro"/>
</dbReference>
<accession>A0A363NPG5</accession>
<evidence type="ECO:0000256" key="1">
    <source>
        <dbReference type="PIRSR" id="PIRSR601310-1"/>
    </source>
</evidence>
<dbReference type="RefSeq" id="WP_108635710.1">
    <property type="nucleotide sequence ID" value="NZ_QCXX01000006.1"/>
</dbReference>
<comment type="caution">
    <text evidence="5">The sequence shown here is derived from an EMBL/GenBank/DDBJ whole genome shotgun (WGS) entry which is preliminary data.</text>
</comment>
<dbReference type="Pfam" id="PF01230">
    <property type="entry name" value="HIT"/>
    <property type="match status" value="1"/>
</dbReference>
<protein>
    <submittedName>
        <fullName evidence="5">HIT family protein</fullName>
    </submittedName>
</protein>
<dbReference type="InterPro" id="IPR036265">
    <property type="entry name" value="HIT-like_sf"/>
</dbReference>
<dbReference type="AlphaFoldDB" id="A0A363NPG5"/>
<dbReference type="SUPFAM" id="SSF54197">
    <property type="entry name" value="HIT-like"/>
    <property type="match status" value="1"/>
</dbReference>
<dbReference type="PRINTS" id="PR00332">
    <property type="entry name" value="HISTRIAD"/>
</dbReference>
<evidence type="ECO:0000313" key="5">
    <source>
        <dbReference type="EMBL" id="PUV22682.1"/>
    </source>
</evidence>
<organism evidence="5 6">
    <name type="scientific">Sphingobacterium athyrii</name>
    <dbReference type="NCBI Taxonomy" id="2152717"/>
    <lineage>
        <taxon>Bacteria</taxon>
        <taxon>Pseudomonadati</taxon>
        <taxon>Bacteroidota</taxon>
        <taxon>Sphingobacteriia</taxon>
        <taxon>Sphingobacteriales</taxon>
        <taxon>Sphingobacteriaceae</taxon>
        <taxon>Sphingobacterium</taxon>
    </lineage>
</organism>
<evidence type="ECO:0000259" key="4">
    <source>
        <dbReference type="PROSITE" id="PS51084"/>
    </source>
</evidence>
<dbReference type="PROSITE" id="PS51084">
    <property type="entry name" value="HIT_2"/>
    <property type="match status" value="1"/>
</dbReference>
<evidence type="ECO:0000256" key="2">
    <source>
        <dbReference type="PIRSR" id="PIRSR601310-3"/>
    </source>
</evidence>
<dbReference type="OrthoDB" id="9784774at2"/>
<dbReference type="InterPro" id="IPR001310">
    <property type="entry name" value="Histidine_triad_HIT"/>
</dbReference>
<proteinExistence type="predicted"/>
<dbReference type="EMBL" id="QCXX01000006">
    <property type="protein sequence ID" value="PUV22682.1"/>
    <property type="molecule type" value="Genomic_DNA"/>
</dbReference>
<evidence type="ECO:0000256" key="3">
    <source>
        <dbReference type="PROSITE-ProRule" id="PRU00464"/>
    </source>
</evidence>
<feature type="short sequence motif" description="Histidine triad motif" evidence="2 3">
    <location>
        <begin position="91"/>
        <end position="95"/>
    </location>
</feature>
<dbReference type="InterPro" id="IPR011146">
    <property type="entry name" value="HIT-like"/>
</dbReference>
<name>A0A363NPG5_9SPHI</name>
<keyword evidence="6" id="KW-1185">Reference proteome</keyword>
<dbReference type="PANTHER" id="PTHR46648:SF1">
    <property type="entry name" value="ADENOSINE 5'-MONOPHOSPHORAMIDASE HNT1"/>
    <property type="match status" value="1"/>
</dbReference>
<gene>
    <name evidence="5" type="ORF">DCO56_21030</name>
</gene>
<dbReference type="Proteomes" id="UP000250831">
    <property type="component" value="Unassembled WGS sequence"/>
</dbReference>
<feature type="domain" description="HIT" evidence="4">
    <location>
        <begin position="4"/>
        <end position="107"/>
    </location>
</feature>
<dbReference type="Gene3D" id="3.30.428.10">
    <property type="entry name" value="HIT-like"/>
    <property type="match status" value="1"/>
</dbReference>
<dbReference type="PANTHER" id="PTHR46648">
    <property type="entry name" value="HIT FAMILY PROTEIN 1"/>
    <property type="match status" value="1"/>
</dbReference>
<reference evidence="5 6" key="1">
    <citation type="submission" date="2018-04" db="EMBL/GenBank/DDBJ databases">
        <title>Sphingobacterium sp. M46 Genome.</title>
        <authorList>
            <person name="Cheng J."/>
            <person name="Li Y."/>
        </authorList>
    </citation>
    <scope>NUCLEOTIDE SEQUENCE [LARGE SCALE GENOMIC DNA]</scope>
    <source>
        <strain evidence="5 6">M46</strain>
    </source>
</reference>
<feature type="active site" description="Tele-AMP-histidine intermediate" evidence="1">
    <location>
        <position position="93"/>
    </location>
</feature>
<evidence type="ECO:0000313" key="6">
    <source>
        <dbReference type="Proteomes" id="UP000250831"/>
    </source>
</evidence>